<name>A0A8J3RTK1_9ACTN</name>
<evidence type="ECO:0000313" key="1">
    <source>
        <dbReference type="EMBL" id="GIH80888.1"/>
    </source>
</evidence>
<dbReference type="Proteomes" id="UP000616724">
    <property type="component" value="Unassembled WGS sequence"/>
</dbReference>
<reference evidence="1 2" key="1">
    <citation type="submission" date="2021-01" db="EMBL/GenBank/DDBJ databases">
        <title>Whole genome shotgun sequence of Planobispora longispora NBRC 13918.</title>
        <authorList>
            <person name="Komaki H."/>
            <person name="Tamura T."/>
        </authorList>
    </citation>
    <scope>NUCLEOTIDE SEQUENCE [LARGE SCALE GENOMIC DNA]</scope>
    <source>
        <strain evidence="1 2">NBRC 13918</strain>
    </source>
</reference>
<proteinExistence type="predicted"/>
<dbReference type="EMBL" id="BOOH01000065">
    <property type="protein sequence ID" value="GIH80888.1"/>
    <property type="molecule type" value="Genomic_DNA"/>
</dbReference>
<comment type="caution">
    <text evidence="1">The sequence shown here is derived from an EMBL/GenBank/DDBJ whole genome shotgun (WGS) entry which is preliminary data.</text>
</comment>
<dbReference type="RefSeq" id="WP_275415453.1">
    <property type="nucleotide sequence ID" value="NZ_BOOH01000065.1"/>
</dbReference>
<accession>A0A8J3RTK1</accession>
<gene>
    <name evidence="1" type="ORF">Plo01_73170</name>
</gene>
<evidence type="ECO:0000313" key="2">
    <source>
        <dbReference type="Proteomes" id="UP000616724"/>
    </source>
</evidence>
<organism evidence="1 2">
    <name type="scientific">Planobispora longispora</name>
    <dbReference type="NCBI Taxonomy" id="28887"/>
    <lineage>
        <taxon>Bacteria</taxon>
        <taxon>Bacillati</taxon>
        <taxon>Actinomycetota</taxon>
        <taxon>Actinomycetes</taxon>
        <taxon>Streptosporangiales</taxon>
        <taxon>Streptosporangiaceae</taxon>
        <taxon>Planobispora</taxon>
    </lineage>
</organism>
<protein>
    <submittedName>
        <fullName evidence="1">Uncharacterized protein</fullName>
    </submittedName>
</protein>
<sequence>MPSFVVFTHGSVIVSGDEAAEADGAGAAAADAVLAGAAEVVL</sequence>
<keyword evidence="2" id="KW-1185">Reference proteome</keyword>
<dbReference type="AlphaFoldDB" id="A0A8J3RTK1"/>